<evidence type="ECO:0000256" key="3">
    <source>
        <dbReference type="ARBA" id="ARBA00022448"/>
    </source>
</evidence>
<dbReference type="InterPro" id="IPR035906">
    <property type="entry name" value="MetI-like_sf"/>
</dbReference>
<evidence type="ECO:0000256" key="8">
    <source>
        <dbReference type="ARBA" id="ARBA00025323"/>
    </source>
</evidence>
<comment type="caution">
    <text evidence="12">The sequence shown here is derived from an EMBL/GenBank/DDBJ whole genome shotgun (WGS) entry which is preliminary data.</text>
</comment>
<dbReference type="PANTHER" id="PTHR30406:SF1">
    <property type="entry name" value="SULFATE TRANSPORT SYSTEM PERMEASE PROTEIN CYSW"/>
    <property type="match status" value="1"/>
</dbReference>
<keyword evidence="6" id="KW-0764">Sulfate transport</keyword>
<feature type="region of interest" description="Disordered" evidence="9">
    <location>
        <begin position="1"/>
        <end position="26"/>
    </location>
</feature>
<feature type="transmembrane region" description="Helical" evidence="10">
    <location>
        <begin position="83"/>
        <end position="109"/>
    </location>
</feature>
<dbReference type="PANTHER" id="PTHR30406">
    <property type="entry name" value="SULFATE TRANSPORT SYSTEM PERMEASE PROTEIN"/>
    <property type="match status" value="1"/>
</dbReference>
<accession>A0ABT6FIQ4</accession>
<evidence type="ECO:0000313" key="13">
    <source>
        <dbReference type="Proteomes" id="UP001216907"/>
    </source>
</evidence>
<evidence type="ECO:0000256" key="6">
    <source>
        <dbReference type="ARBA" id="ARBA00023032"/>
    </source>
</evidence>
<feature type="transmembrane region" description="Helical" evidence="10">
    <location>
        <begin position="121"/>
        <end position="144"/>
    </location>
</feature>
<keyword evidence="4 10" id="KW-0812">Transmembrane</keyword>
<feature type="transmembrane region" description="Helical" evidence="10">
    <location>
        <begin position="156"/>
        <end position="179"/>
    </location>
</feature>
<dbReference type="RefSeq" id="WP_277863741.1">
    <property type="nucleotide sequence ID" value="NZ_JARRAG010000002.1"/>
</dbReference>
<feature type="transmembrane region" description="Helical" evidence="10">
    <location>
        <begin position="38"/>
        <end position="63"/>
    </location>
</feature>
<reference evidence="12 13" key="1">
    <citation type="submission" date="2023-03" db="EMBL/GenBank/DDBJ databases">
        <title>Paludisphaera mucosa sp. nov. a novel planctomycete from northern fen.</title>
        <authorList>
            <person name="Ivanova A."/>
        </authorList>
    </citation>
    <scope>NUCLEOTIDE SEQUENCE [LARGE SCALE GENOMIC DNA]</scope>
    <source>
        <strain evidence="12 13">Pla2</strain>
    </source>
</reference>
<evidence type="ECO:0000256" key="2">
    <source>
        <dbReference type="ARBA" id="ARBA00011779"/>
    </source>
</evidence>
<gene>
    <name evidence="12" type="ORF">PZE19_27175</name>
</gene>
<dbReference type="InterPro" id="IPR005667">
    <property type="entry name" value="Sulph_transpt2"/>
</dbReference>
<protein>
    <submittedName>
        <fullName evidence="12">Sulfate ABC transporter permease subunit</fullName>
    </submittedName>
</protein>
<evidence type="ECO:0000256" key="10">
    <source>
        <dbReference type="SAM" id="Phobius"/>
    </source>
</evidence>
<dbReference type="PROSITE" id="PS50928">
    <property type="entry name" value="ABC_TM1"/>
    <property type="match status" value="1"/>
</dbReference>
<dbReference type="CDD" id="cd06261">
    <property type="entry name" value="TM_PBP2"/>
    <property type="match status" value="1"/>
</dbReference>
<dbReference type="Gene3D" id="1.10.3720.10">
    <property type="entry name" value="MetI-like"/>
    <property type="match status" value="1"/>
</dbReference>
<name>A0ABT6FIQ4_9BACT</name>
<dbReference type="Proteomes" id="UP001216907">
    <property type="component" value="Unassembled WGS sequence"/>
</dbReference>
<evidence type="ECO:0000256" key="5">
    <source>
        <dbReference type="ARBA" id="ARBA00022989"/>
    </source>
</evidence>
<feature type="domain" description="ABC transmembrane type-1" evidence="11">
    <location>
        <begin position="83"/>
        <end position="290"/>
    </location>
</feature>
<feature type="compositionally biased region" description="Basic and acidic residues" evidence="9">
    <location>
        <begin position="1"/>
        <end position="16"/>
    </location>
</feature>
<dbReference type="Pfam" id="PF00528">
    <property type="entry name" value="BPD_transp_1"/>
    <property type="match status" value="1"/>
</dbReference>
<sequence length="301" mass="32040">MTRPDPDAAPDLERTSMPRAADLPAQGRETASSWGRRLLIGAVLLWFAALILIPGGALVRQALAGGWKPLVAALGEPAVRRAFAMSLGITLVATVVNTIFGIAMALVLVRQRFFGRALVDGMVDMPFAVSPIVAGLMLIVLYGPDTAVGGWLESRGFPVIYALPGMILATMFVTVPFVVRELVPILRELGDEYEQAAHTLGAGRWRTFWSVTLPSIRWGVAYGVTLTVARCLGEFGAVLVVSGNVIGHTQTATLYIAEGIDSFHAEGAYAASLVLAAASFVLLVGMDLVRVRLEGAKEVEP</sequence>
<dbReference type="NCBIfam" id="TIGR00969">
    <property type="entry name" value="3a0106s02"/>
    <property type="match status" value="1"/>
</dbReference>
<comment type="subcellular location">
    <subcellularLocation>
        <location evidence="1">Cell membrane</location>
        <topology evidence="1">Multi-pass membrane protein</topology>
    </subcellularLocation>
</comment>
<feature type="transmembrane region" description="Helical" evidence="10">
    <location>
        <begin position="235"/>
        <end position="257"/>
    </location>
</feature>
<dbReference type="EMBL" id="JARRAG010000002">
    <property type="protein sequence ID" value="MDG3007462.1"/>
    <property type="molecule type" value="Genomic_DNA"/>
</dbReference>
<evidence type="ECO:0000256" key="4">
    <source>
        <dbReference type="ARBA" id="ARBA00022692"/>
    </source>
</evidence>
<keyword evidence="7 10" id="KW-0472">Membrane</keyword>
<keyword evidence="5 10" id="KW-1133">Transmembrane helix</keyword>
<feature type="transmembrane region" description="Helical" evidence="10">
    <location>
        <begin position="269"/>
        <end position="289"/>
    </location>
</feature>
<evidence type="ECO:0000256" key="7">
    <source>
        <dbReference type="ARBA" id="ARBA00023136"/>
    </source>
</evidence>
<keyword evidence="13" id="KW-1185">Reference proteome</keyword>
<organism evidence="12 13">
    <name type="scientific">Paludisphaera mucosa</name>
    <dbReference type="NCBI Taxonomy" id="3030827"/>
    <lineage>
        <taxon>Bacteria</taxon>
        <taxon>Pseudomonadati</taxon>
        <taxon>Planctomycetota</taxon>
        <taxon>Planctomycetia</taxon>
        <taxon>Isosphaerales</taxon>
        <taxon>Isosphaeraceae</taxon>
        <taxon>Paludisphaera</taxon>
    </lineage>
</organism>
<proteinExistence type="predicted"/>
<comment type="subunit">
    <text evidence="2">The complex is composed of two ATP-binding proteins (CysA), two transmembrane proteins (CysT and CysW) and a solute-binding protein (CysP).</text>
</comment>
<dbReference type="InterPro" id="IPR000515">
    <property type="entry name" value="MetI-like"/>
</dbReference>
<evidence type="ECO:0000313" key="12">
    <source>
        <dbReference type="EMBL" id="MDG3007462.1"/>
    </source>
</evidence>
<evidence type="ECO:0000256" key="9">
    <source>
        <dbReference type="SAM" id="MobiDB-lite"/>
    </source>
</evidence>
<keyword evidence="3" id="KW-0813">Transport</keyword>
<evidence type="ECO:0000259" key="11">
    <source>
        <dbReference type="PROSITE" id="PS50928"/>
    </source>
</evidence>
<dbReference type="SUPFAM" id="SSF161098">
    <property type="entry name" value="MetI-like"/>
    <property type="match status" value="1"/>
</dbReference>
<evidence type="ECO:0000256" key="1">
    <source>
        <dbReference type="ARBA" id="ARBA00004651"/>
    </source>
</evidence>
<comment type="function">
    <text evidence="8">Part of the ABC transporter complex CysAWTP (TC 3.A.1.6.1) involved in sulfate/thiosulfate import. Probably responsible for the translocation of the substrate across the membrane.</text>
</comment>